<dbReference type="OrthoDB" id="2653987at2759"/>
<gene>
    <name evidence="3" type="ORF">EW146_g9300</name>
</gene>
<protein>
    <submittedName>
        <fullName evidence="3">Uncharacterized protein</fullName>
    </submittedName>
</protein>
<comment type="caution">
    <text evidence="3">The sequence shown here is derived from an EMBL/GenBank/DDBJ whole genome shotgun (WGS) entry which is preliminary data.</text>
</comment>
<keyword evidence="2" id="KW-0812">Transmembrane</keyword>
<keyword evidence="2" id="KW-0472">Membrane</keyword>
<feature type="transmembrane region" description="Helical" evidence="2">
    <location>
        <begin position="72"/>
        <end position="97"/>
    </location>
</feature>
<feature type="region of interest" description="Disordered" evidence="1">
    <location>
        <begin position="106"/>
        <end position="134"/>
    </location>
</feature>
<reference evidence="3 4" key="1">
    <citation type="submission" date="2019-02" db="EMBL/GenBank/DDBJ databases">
        <title>Genome sequencing of the rare red list fungi Bondarzewia mesenterica.</title>
        <authorList>
            <person name="Buettner E."/>
            <person name="Kellner H."/>
        </authorList>
    </citation>
    <scope>NUCLEOTIDE SEQUENCE [LARGE SCALE GENOMIC DNA]</scope>
    <source>
        <strain evidence="3 4">DSM 108281</strain>
    </source>
</reference>
<keyword evidence="4" id="KW-1185">Reference proteome</keyword>
<name>A0A4S4L7W9_9AGAM</name>
<dbReference type="Proteomes" id="UP000310158">
    <property type="component" value="Unassembled WGS sequence"/>
</dbReference>
<accession>A0A4S4L7W9</accession>
<organism evidence="3 4">
    <name type="scientific">Bondarzewia mesenterica</name>
    <dbReference type="NCBI Taxonomy" id="1095465"/>
    <lineage>
        <taxon>Eukaryota</taxon>
        <taxon>Fungi</taxon>
        <taxon>Dikarya</taxon>
        <taxon>Basidiomycota</taxon>
        <taxon>Agaricomycotina</taxon>
        <taxon>Agaricomycetes</taxon>
        <taxon>Russulales</taxon>
        <taxon>Bondarzewiaceae</taxon>
        <taxon>Bondarzewia</taxon>
    </lineage>
</organism>
<evidence type="ECO:0000313" key="3">
    <source>
        <dbReference type="EMBL" id="THH07505.1"/>
    </source>
</evidence>
<feature type="transmembrane region" description="Helical" evidence="2">
    <location>
        <begin position="38"/>
        <end position="60"/>
    </location>
</feature>
<proteinExistence type="predicted"/>
<feature type="compositionally biased region" description="Pro residues" evidence="1">
    <location>
        <begin position="108"/>
        <end position="119"/>
    </location>
</feature>
<dbReference type="EMBL" id="SGPL01000772">
    <property type="protein sequence ID" value="THH07505.1"/>
    <property type="molecule type" value="Genomic_DNA"/>
</dbReference>
<feature type="compositionally biased region" description="Low complexity" evidence="1">
    <location>
        <begin position="120"/>
        <end position="133"/>
    </location>
</feature>
<dbReference type="AlphaFoldDB" id="A0A4S4L7W9"/>
<evidence type="ECO:0000313" key="4">
    <source>
        <dbReference type="Proteomes" id="UP000310158"/>
    </source>
</evidence>
<sequence length="213" mass="23237">MNSPDMKHFTIYARTLHASMSSHAVLQIIQIWADRLQLISVVSTFFTSIDSILLSLVNALKDHTSTRGKLMDACLAGALVFHASAAILAFTASFVLIRYKLNDAQHPSAPPPAPAPPSSTHPTSPSGSSNNHTQYAYTTTNEKLSASSPWPFFPTPQYSSLHTTPTSLHLPPFFSHASDLLNILSQTFGFGMSISVRRVHPFHIRRAAAGGRR</sequence>
<evidence type="ECO:0000256" key="1">
    <source>
        <dbReference type="SAM" id="MobiDB-lite"/>
    </source>
</evidence>
<keyword evidence="2" id="KW-1133">Transmembrane helix</keyword>
<evidence type="ECO:0000256" key="2">
    <source>
        <dbReference type="SAM" id="Phobius"/>
    </source>
</evidence>